<dbReference type="GO" id="GO:0003714">
    <property type="term" value="F:transcription corepressor activity"/>
    <property type="evidence" value="ECO:0007669"/>
    <property type="project" value="TreeGrafter"/>
</dbReference>
<feature type="compositionally biased region" description="Polar residues" evidence="1">
    <location>
        <begin position="42"/>
        <end position="60"/>
    </location>
</feature>
<feature type="domain" description="Nuclear receptor-interacting protein 1 repression" evidence="3">
    <location>
        <begin position="406"/>
        <end position="737"/>
    </location>
</feature>
<feature type="region of interest" description="Disordered" evidence="1">
    <location>
        <begin position="385"/>
        <end position="435"/>
    </location>
</feature>
<dbReference type="GO" id="GO:0035259">
    <property type="term" value="F:nuclear glucocorticoid receptor binding"/>
    <property type="evidence" value="ECO:0007669"/>
    <property type="project" value="TreeGrafter"/>
</dbReference>
<evidence type="ECO:0000313" key="8">
    <source>
        <dbReference type="RefSeq" id="XP_025020606.1"/>
    </source>
</evidence>
<evidence type="ECO:0000259" key="2">
    <source>
        <dbReference type="Pfam" id="PF15687"/>
    </source>
</evidence>
<dbReference type="PANTHER" id="PTHR15088:SF0">
    <property type="entry name" value="NUCLEAR RECEPTOR-INTERACTING PROTEIN 1"/>
    <property type="match status" value="1"/>
</dbReference>
<evidence type="ECO:0000313" key="5">
    <source>
        <dbReference type="Proteomes" id="UP000695026"/>
    </source>
</evidence>
<dbReference type="InterPro" id="IPR031407">
    <property type="entry name" value="NRIP1_RD3"/>
</dbReference>
<organism evidence="5 7">
    <name type="scientific">Python bivittatus</name>
    <name type="common">Burmese python</name>
    <name type="synonym">Python molurus bivittatus</name>
    <dbReference type="NCBI Taxonomy" id="176946"/>
    <lineage>
        <taxon>Eukaryota</taxon>
        <taxon>Metazoa</taxon>
        <taxon>Chordata</taxon>
        <taxon>Craniata</taxon>
        <taxon>Vertebrata</taxon>
        <taxon>Euteleostomi</taxon>
        <taxon>Lepidosauria</taxon>
        <taxon>Squamata</taxon>
        <taxon>Bifurcata</taxon>
        <taxon>Unidentata</taxon>
        <taxon>Episquamata</taxon>
        <taxon>Toxicofera</taxon>
        <taxon>Serpentes</taxon>
        <taxon>Henophidia</taxon>
        <taxon>Pythonidae</taxon>
        <taxon>Python</taxon>
    </lineage>
</organism>
<dbReference type="Pfam" id="PF15689">
    <property type="entry name" value="NRIP1_repr_3"/>
    <property type="match status" value="1"/>
</dbReference>
<feature type="compositionally biased region" description="Basic and acidic residues" evidence="1">
    <location>
        <begin position="389"/>
        <end position="399"/>
    </location>
</feature>
<dbReference type="InterPro" id="IPR031405">
    <property type="entry name" value="NRIP1_RD1"/>
</dbReference>
<dbReference type="RefSeq" id="XP_025020608.1">
    <property type="nucleotide sequence ID" value="XM_025164840.1"/>
</dbReference>
<evidence type="ECO:0000313" key="6">
    <source>
        <dbReference type="RefSeq" id="XP_015743075.2"/>
    </source>
</evidence>
<name>A0A9F3QSU7_PYTBI</name>
<dbReference type="InterPro" id="IPR031408">
    <property type="entry name" value="NRIP1_RD4"/>
</dbReference>
<dbReference type="GO" id="GO:0071392">
    <property type="term" value="P:cellular response to estradiol stimulus"/>
    <property type="evidence" value="ECO:0007669"/>
    <property type="project" value="TreeGrafter"/>
</dbReference>
<dbReference type="RefSeq" id="XP_025020609.1">
    <property type="nucleotide sequence ID" value="XM_025164841.1"/>
</dbReference>
<dbReference type="CTD" id="8204"/>
<dbReference type="PANTHER" id="PTHR15088">
    <property type="entry name" value="NUCLEAR FACTOR RIP140"/>
    <property type="match status" value="1"/>
</dbReference>
<dbReference type="GO" id="GO:0046965">
    <property type="term" value="F:nuclear retinoid X receptor binding"/>
    <property type="evidence" value="ECO:0007669"/>
    <property type="project" value="TreeGrafter"/>
</dbReference>
<keyword evidence="5" id="KW-1185">Reference proteome</keyword>
<proteinExistence type="predicted"/>
<dbReference type="RefSeq" id="XP_025020606.1">
    <property type="nucleotide sequence ID" value="XM_025164838.1"/>
</dbReference>
<dbReference type="RefSeq" id="XP_015743076.2">
    <property type="nucleotide sequence ID" value="XM_015887590.2"/>
</dbReference>
<feature type="compositionally biased region" description="Polar residues" evidence="1">
    <location>
        <begin position="400"/>
        <end position="419"/>
    </location>
</feature>
<dbReference type="GO" id="GO:0032922">
    <property type="term" value="P:circadian regulation of gene expression"/>
    <property type="evidence" value="ECO:0007669"/>
    <property type="project" value="TreeGrafter"/>
</dbReference>
<sequence length="1275" mass="141959">MTHGEDLVSEMHQDSIVLTYLEGLLMHQTAGGSGSVVDKKPTSNAEDQNFSVSGNASPSCQRDGVPNTHTYRSSGMLHHKKARLLQSSEDWTAENKGRLSDSLVDINEKKEALLAGMVENVPKSKQDSTLLASLLQSFSSRLQSVALSQQIRQSLKEQGYSLSDDSLQMEKDLRCYGVASSHLKTLLKKNKLKDEKLETGLPELTTNLVQDRFKESTHSGQSGSKVMNESLSCAARLQAVASMVEKRSSPAASPKPSVACSQLALLLSSEAHLQQYSREHALKAQNANQIASERLSAMARLKETVPKDVGHFKLSKGMESHLNGQARFSNKTITNKSNITNFQSHMGIIHSSPKIISYKTLEKSHMKPPTNSSLLLHLLKNHSATKQNKRYEQNDRSSIFEESSTPTTVDEYSDNNPSFTEDDSSDDESSHSNCLPIDLSFKQKTNTPDSGQSASLDNLTQSLFHNWESKVPCLENIEEKDPSKNTKLNPHQKVTLLQLLLGHKDEDTTAKVKETKGTLVPADVAKFNFPMSNRTPVTDSSSTNRIIPVHTPPLLTSAKADSPINLSHNSPLMIKCNSPPYTCIIQPERLNNPASKHLIDLTIHKELHGSKQNKKETLQTSSSFSASKLLQNLAQCGMQSSMSVDNQRQTSKQLMTLNTEKPVGLIDGLNTSLLPNTSCTLEENRMLTNQFLPGEQKLPGSEIQNLLERRTVLQLLLGTSNKNMSETKEKMFLKEESVQDPTEKVLNEQILTVKIKAEPSEEESSALQNSNVQQTIENINKKFPEMANSLERNIAISTASEEFQSHSLTSQEFSFSKNGLLSRLLRQSQDGCSADILDRRNHEPTFVESKSHSMLPKKRKLHFESLEGPLKILKSDKSRISDVTNNHKSTADALYGSGLNQKESKFTRTDLELKYSSGYGSNNESENINWSRESKGFNVLKQLLLSENCEKDMSQHRNHLSVTDGKKKGSKHNLRNNDKFEFSVSPVHTLVGNPGQPSNCLDYQTFQYSVAMKSPASSPFTEHLGGTVSSKPECDQFSICHVPNERGPLKWVITDSDKNEHERDSPRLTQTNPILYYMLQKGGNPINIQETHNKVAWRDKSLIENSSSVTMKKELSPVIECKTFPNRRSTYSSHSNNKVSIQHNGQVYGFLEKEKATVSQLNFCIRNRKRTSSPWCQAAKCLRLALDVAISLETKNLKRIGYHRHLQDLAVFVKMSKAGTMHFKKGAGLVGLGRHCFHHSGLPDLAGVAAATNMYISWSKNIEKNGTGDHLIFSK</sequence>
<dbReference type="GeneID" id="103062928"/>
<keyword evidence="6 7" id="KW-0675">Receptor</keyword>
<dbReference type="GO" id="GO:0000122">
    <property type="term" value="P:negative regulation of transcription by RNA polymerase II"/>
    <property type="evidence" value="ECO:0007669"/>
    <property type="project" value="TreeGrafter"/>
</dbReference>
<accession>A0A9F3QSU7</accession>
<feature type="region of interest" description="Disordered" evidence="1">
    <location>
        <begin position="32"/>
        <end position="78"/>
    </location>
</feature>
<dbReference type="GO" id="GO:0005634">
    <property type="term" value="C:nucleus"/>
    <property type="evidence" value="ECO:0007669"/>
    <property type="project" value="InterPro"/>
</dbReference>
<evidence type="ECO:0000313" key="7">
    <source>
        <dbReference type="RefSeq" id="XP_015743076.2"/>
    </source>
</evidence>
<evidence type="ECO:0000313" key="10">
    <source>
        <dbReference type="RefSeq" id="XP_025020609.1"/>
    </source>
</evidence>
<evidence type="ECO:0000259" key="4">
    <source>
        <dbReference type="Pfam" id="PF15690"/>
    </source>
</evidence>
<dbReference type="GO" id="GO:0003713">
    <property type="term" value="F:transcription coactivator activity"/>
    <property type="evidence" value="ECO:0007669"/>
    <property type="project" value="TreeGrafter"/>
</dbReference>
<dbReference type="GO" id="GO:0030331">
    <property type="term" value="F:nuclear estrogen receptor binding"/>
    <property type="evidence" value="ECO:0007669"/>
    <property type="project" value="TreeGrafter"/>
</dbReference>
<evidence type="ECO:0000256" key="1">
    <source>
        <dbReference type="SAM" id="MobiDB-lite"/>
    </source>
</evidence>
<dbReference type="GO" id="GO:0045944">
    <property type="term" value="P:positive regulation of transcription by RNA polymerase II"/>
    <property type="evidence" value="ECO:0007669"/>
    <property type="project" value="TreeGrafter"/>
</dbReference>
<gene>
    <name evidence="6 7 8 9 10" type="primary">NRIP1</name>
</gene>
<dbReference type="OMA" id="SPPYACG"/>
<protein>
    <submittedName>
        <fullName evidence="6 7">Nuclear receptor-interacting protein 1 isoform X1</fullName>
    </submittedName>
</protein>
<reference evidence="6 7" key="1">
    <citation type="submission" date="2025-04" db="UniProtKB">
        <authorList>
            <consortium name="RefSeq"/>
        </authorList>
    </citation>
    <scope>IDENTIFICATION</scope>
    <source>
        <tissue evidence="6 7">Liver</tissue>
    </source>
</reference>
<feature type="domain" description="Nuclear receptor-interacting protein 1 repression" evidence="2">
    <location>
        <begin position="27"/>
        <end position="327"/>
    </location>
</feature>
<feature type="domain" description="Nuclear receptor-interacting protein 1 repression" evidence="4">
    <location>
        <begin position="848"/>
        <end position="1154"/>
    </location>
</feature>
<dbReference type="GO" id="GO:0005102">
    <property type="term" value="F:signaling receptor binding"/>
    <property type="evidence" value="ECO:0007669"/>
    <property type="project" value="InterPro"/>
</dbReference>
<dbReference type="InterPro" id="IPR031406">
    <property type="entry name" value="NRIP1_RD2"/>
</dbReference>
<evidence type="ECO:0000259" key="3">
    <source>
        <dbReference type="Pfam" id="PF15688"/>
    </source>
</evidence>
<dbReference type="Pfam" id="PF15688">
    <property type="entry name" value="NRIP1_repr_2"/>
    <property type="match status" value="1"/>
</dbReference>
<dbReference type="Pfam" id="PF15687">
    <property type="entry name" value="NRIP1_repr_1"/>
    <property type="match status" value="1"/>
</dbReference>
<dbReference type="OrthoDB" id="9878150at2759"/>
<dbReference type="Proteomes" id="UP000695026">
    <property type="component" value="Unplaced"/>
</dbReference>
<dbReference type="AlphaFoldDB" id="A0A9F3QSU7"/>
<dbReference type="Pfam" id="PF15690">
    <property type="entry name" value="NRIP1_repr_4"/>
    <property type="match status" value="1"/>
</dbReference>
<evidence type="ECO:0000313" key="9">
    <source>
        <dbReference type="RefSeq" id="XP_025020608.1"/>
    </source>
</evidence>
<dbReference type="RefSeq" id="XP_015743075.2">
    <property type="nucleotide sequence ID" value="XM_015887589.2"/>
</dbReference>
<dbReference type="InterPro" id="IPR026649">
    <property type="entry name" value="NRIP1"/>
</dbReference>